<dbReference type="OrthoDB" id="9780109at2"/>
<gene>
    <name evidence="7" type="ORF">SAMN04488559_10137</name>
</gene>
<dbReference type="InterPro" id="IPR002781">
    <property type="entry name" value="TM_pro_TauE-like"/>
</dbReference>
<keyword evidence="3 6" id="KW-0812">Transmembrane</keyword>
<dbReference type="RefSeq" id="WP_092649201.1">
    <property type="nucleotide sequence ID" value="NZ_FOHA01000001.1"/>
</dbReference>
<evidence type="ECO:0000256" key="3">
    <source>
        <dbReference type="ARBA" id="ARBA00022692"/>
    </source>
</evidence>
<reference evidence="7 8" key="1">
    <citation type="submission" date="2016-10" db="EMBL/GenBank/DDBJ databases">
        <authorList>
            <person name="de Groot N.N."/>
        </authorList>
    </citation>
    <scope>NUCLEOTIDE SEQUENCE [LARGE SCALE GENOMIC DNA]</scope>
    <source>
        <strain evidence="7 8">DSM 13760</strain>
    </source>
</reference>
<keyword evidence="6" id="KW-1003">Cell membrane</keyword>
<dbReference type="PANTHER" id="PTHR43701:SF2">
    <property type="entry name" value="MEMBRANE TRANSPORTER PROTEIN YJNA-RELATED"/>
    <property type="match status" value="1"/>
</dbReference>
<evidence type="ECO:0000256" key="4">
    <source>
        <dbReference type="ARBA" id="ARBA00022989"/>
    </source>
</evidence>
<keyword evidence="5 6" id="KW-0472">Membrane</keyword>
<feature type="transmembrane region" description="Helical" evidence="6">
    <location>
        <begin position="196"/>
        <end position="215"/>
    </location>
</feature>
<dbReference type="PANTHER" id="PTHR43701">
    <property type="entry name" value="MEMBRANE TRANSPORTER PROTEIN MJ0441-RELATED"/>
    <property type="match status" value="1"/>
</dbReference>
<protein>
    <recommendedName>
        <fullName evidence="6">Probable membrane transporter protein</fullName>
    </recommendedName>
</protein>
<accession>A0A1H9PPN6</accession>
<comment type="subcellular location">
    <subcellularLocation>
        <location evidence="6">Cell membrane</location>
        <topology evidence="6">Multi-pass membrane protein</topology>
    </subcellularLocation>
    <subcellularLocation>
        <location evidence="1">Membrane</location>
        <topology evidence="1">Multi-pass membrane protein</topology>
    </subcellularLocation>
</comment>
<evidence type="ECO:0000256" key="6">
    <source>
        <dbReference type="RuleBase" id="RU363041"/>
    </source>
</evidence>
<keyword evidence="8" id="KW-1185">Reference proteome</keyword>
<sequence>MVFFIIALVTSTIGSVLGIGGGIIIVPTLLALGVAQGLTAFSSSLTVFSMAVIACYHHYRHQRGDLKTALLIAMGSVPFSIIGSSFNQGMSKQLFSFLYLVLLAVLLLLMFSENQLRKLPTSLYKNPIAKPLFGCFIGFFAGLFGVGGGPIVVPILFSVFHLLPKDVAATSSYVTLITATITLLTYGLTGQADFSLGLWMIPGAILGGQLGALLSKKISNRLVTLLFNALLIFLLGQQIVQLLFF</sequence>
<comment type="similarity">
    <text evidence="2 6">Belongs to the 4-toluene sulfonate uptake permease (TSUP) (TC 2.A.102) family.</text>
</comment>
<evidence type="ECO:0000256" key="1">
    <source>
        <dbReference type="ARBA" id="ARBA00004141"/>
    </source>
</evidence>
<dbReference type="AlphaFoldDB" id="A0A1H9PPN6"/>
<dbReference type="Pfam" id="PF01925">
    <property type="entry name" value="TauE"/>
    <property type="match status" value="1"/>
</dbReference>
<proteinExistence type="inferred from homology"/>
<feature type="transmembrane region" description="Helical" evidence="6">
    <location>
        <begin position="68"/>
        <end position="87"/>
    </location>
</feature>
<organism evidence="7 8">
    <name type="scientific">Isobaculum melis</name>
    <dbReference type="NCBI Taxonomy" id="142588"/>
    <lineage>
        <taxon>Bacteria</taxon>
        <taxon>Bacillati</taxon>
        <taxon>Bacillota</taxon>
        <taxon>Bacilli</taxon>
        <taxon>Lactobacillales</taxon>
        <taxon>Carnobacteriaceae</taxon>
        <taxon>Isobaculum</taxon>
    </lineage>
</organism>
<keyword evidence="4 6" id="KW-1133">Transmembrane helix</keyword>
<evidence type="ECO:0000256" key="2">
    <source>
        <dbReference type="ARBA" id="ARBA00009142"/>
    </source>
</evidence>
<dbReference type="Proteomes" id="UP000198948">
    <property type="component" value="Unassembled WGS sequence"/>
</dbReference>
<name>A0A1H9PPN6_9LACT</name>
<feature type="transmembrane region" description="Helical" evidence="6">
    <location>
        <begin position="132"/>
        <end position="157"/>
    </location>
</feature>
<dbReference type="GO" id="GO:0005886">
    <property type="term" value="C:plasma membrane"/>
    <property type="evidence" value="ECO:0007669"/>
    <property type="project" value="UniProtKB-SubCell"/>
</dbReference>
<feature type="transmembrane region" description="Helical" evidence="6">
    <location>
        <begin position="222"/>
        <end position="244"/>
    </location>
</feature>
<feature type="transmembrane region" description="Helical" evidence="6">
    <location>
        <begin position="34"/>
        <end position="56"/>
    </location>
</feature>
<dbReference type="EMBL" id="FOHA01000001">
    <property type="protein sequence ID" value="SER49765.1"/>
    <property type="molecule type" value="Genomic_DNA"/>
</dbReference>
<evidence type="ECO:0000256" key="5">
    <source>
        <dbReference type="ARBA" id="ARBA00023136"/>
    </source>
</evidence>
<evidence type="ECO:0000313" key="8">
    <source>
        <dbReference type="Proteomes" id="UP000198948"/>
    </source>
</evidence>
<evidence type="ECO:0000313" key="7">
    <source>
        <dbReference type="EMBL" id="SER49765.1"/>
    </source>
</evidence>
<dbReference type="STRING" id="142588.SAMN04488559_10137"/>
<dbReference type="InterPro" id="IPR051598">
    <property type="entry name" value="TSUP/Inactive_protease-like"/>
</dbReference>
<feature type="transmembrane region" description="Helical" evidence="6">
    <location>
        <begin position="93"/>
        <end position="111"/>
    </location>
</feature>